<comment type="caution">
    <text evidence="2">The sequence shown here is derived from an EMBL/GenBank/DDBJ whole genome shotgun (WGS) entry which is preliminary data.</text>
</comment>
<dbReference type="EMBL" id="JBHPBY010000173">
    <property type="protein sequence ID" value="MFC1851281.1"/>
    <property type="molecule type" value="Genomic_DNA"/>
</dbReference>
<dbReference type="Gene3D" id="3.40.50.300">
    <property type="entry name" value="P-loop containing nucleotide triphosphate hydrolases"/>
    <property type="match status" value="1"/>
</dbReference>
<feature type="transmembrane region" description="Helical" evidence="1">
    <location>
        <begin position="706"/>
        <end position="731"/>
    </location>
</feature>
<dbReference type="Proteomes" id="UP001594351">
    <property type="component" value="Unassembled WGS sequence"/>
</dbReference>
<evidence type="ECO:0000256" key="1">
    <source>
        <dbReference type="SAM" id="Phobius"/>
    </source>
</evidence>
<dbReference type="InterPro" id="IPR027417">
    <property type="entry name" value="P-loop_NTPase"/>
</dbReference>
<evidence type="ECO:0008006" key="4">
    <source>
        <dbReference type="Google" id="ProtNLM"/>
    </source>
</evidence>
<keyword evidence="1" id="KW-1133">Transmembrane helix</keyword>
<sequence length="752" mass="86847">MIQLDVNYHDDSVSVNLDHQLIKSLPQPIAALLQHIEENREPQLQLQQLCLSLIPMTFQYLALILGSEYLHSEDPPDMDITDTLINMIRRPGPGKWVGFIRTVTAFFKNYAPHVIPRSAIEALSSTLVSKKRPRVSIIENAKTTKRIDYYEALINIRNRFAHTRQIPPALAGELVHDFLLVWKALITLLNPVFAVRIYFLNKEKMQYIPFDQREYDPDLLKPEPTDSASSMILRNDQSGAFDTLIPLIILFPEQDLGDNEILLLEEMKGKNLLYLFRDSVVKKKEEYRILIEKIENRTIKENRVSSIELTTSILGQRIDRATRRAINGFIDTQKYMPTLFIERESVSIHLNNWVESEKPGAILLGKSGTGKTSLVANWCLQRQERGDHVLLLEASKLPHSDLSVLIQEILLLDSPLRKCLESIHHQNKDKKTQQDVTRFIIIIDAINEFSGAEFDNRSILWREINSLVERFQDYESTFKCLVTSRSDVWQSDFHKGNSPDLFLKRRLYYGDNDQGFPIISIVTFSAVETEKMYEKSRSSNSGMAPLTSFQQLPARTRETIHNPFLLRLTLQTFNDLPVPALSERKLIKIYTHEKLLEEQKKKEILFHLLDRMAELNKTEISLEEFLNRKKQSKRKKIRIDQGLQNLDEIIFDPRPKSPYKRLLIDGLIEERSVQDQDGTSERLSFAQEKITHLLNDEKNKKIMKKAFMSSLIILLGFGIFTVLIFLLLNAIAGAKFTVEKRATADFADNADF</sequence>
<proteinExistence type="predicted"/>
<keyword evidence="1" id="KW-0472">Membrane</keyword>
<evidence type="ECO:0000313" key="3">
    <source>
        <dbReference type="Proteomes" id="UP001594351"/>
    </source>
</evidence>
<keyword evidence="1" id="KW-0812">Transmembrane</keyword>
<reference evidence="2 3" key="1">
    <citation type="submission" date="2024-09" db="EMBL/GenBank/DDBJ databases">
        <title>Laminarin stimulates single cell rates of sulfate reduction while oxygen inhibits transcriptomic activity in coastal marine sediment.</title>
        <authorList>
            <person name="Lindsay M."/>
            <person name="Orcutt B."/>
            <person name="Emerson D."/>
            <person name="Stepanauskas R."/>
            <person name="D'Angelo T."/>
        </authorList>
    </citation>
    <scope>NUCLEOTIDE SEQUENCE [LARGE SCALE GENOMIC DNA]</scope>
    <source>
        <strain evidence="2">SAG AM-311-K15</strain>
    </source>
</reference>
<name>A0ABV6YYY8_UNCC1</name>
<gene>
    <name evidence="2" type="ORF">ACFL27_13880</name>
</gene>
<accession>A0ABV6YYY8</accession>
<organism evidence="2 3">
    <name type="scientific">candidate division CSSED10-310 bacterium</name>
    <dbReference type="NCBI Taxonomy" id="2855610"/>
    <lineage>
        <taxon>Bacteria</taxon>
        <taxon>Bacteria division CSSED10-310</taxon>
    </lineage>
</organism>
<dbReference type="SUPFAM" id="SSF52540">
    <property type="entry name" value="P-loop containing nucleoside triphosphate hydrolases"/>
    <property type="match status" value="1"/>
</dbReference>
<evidence type="ECO:0000313" key="2">
    <source>
        <dbReference type="EMBL" id="MFC1851281.1"/>
    </source>
</evidence>
<keyword evidence="3" id="KW-1185">Reference proteome</keyword>
<protein>
    <recommendedName>
        <fullName evidence="4">AAA+ ATPase domain-containing protein</fullName>
    </recommendedName>
</protein>